<sequence>MPPQLVPRAKRPAAEVAATRLGHGRDATPNSKRKTLEEGVKRTKIFLRSIALAPDGTRHLATTARREAREYATEPIPPVPTALRRSPRFAARQQPREQPKRMCRCGDITVVPGTEQVLQCMVCHGFYFLRLPAQPRRTEPRLLGVPTVELNQNSLTHPQKFAIDFNPVDPTPV</sequence>
<dbReference type="EMBL" id="NAJO01000044">
    <property type="protein sequence ID" value="OQN98743.1"/>
    <property type="molecule type" value="Genomic_DNA"/>
</dbReference>
<name>A0A1V8SI34_9PEZI</name>
<gene>
    <name evidence="2" type="ORF">B0A48_15409</name>
</gene>
<keyword evidence="3" id="KW-1185">Reference proteome</keyword>
<comment type="caution">
    <text evidence="2">The sequence shown here is derived from an EMBL/GenBank/DDBJ whole genome shotgun (WGS) entry which is preliminary data.</text>
</comment>
<evidence type="ECO:0000313" key="2">
    <source>
        <dbReference type="EMBL" id="OQN98743.1"/>
    </source>
</evidence>
<protein>
    <submittedName>
        <fullName evidence="2">Uncharacterized protein</fullName>
    </submittedName>
</protein>
<organism evidence="2 3">
    <name type="scientific">Cryoendolithus antarcticus</name>
    <dbReference type="NCBI Taxonomy" id="1507870"/>
    <lineage>
        <taxon>Eukaryota</taxon>
        <taxon>Fungi</taxon>
        <taxon>Dikarya</taxon>
        <taxon>Ascomycota</taxon>
        <taxon>Pezizomycotina</taxon>
        <taxon>Dothideomycetes</taxon>
        <taxon>Dothideomycetidae</taxon>
        <taxon>Cladosporiales</taxon>
        <taxon>Cladosporiaceae</taxon>
        <taxon>Cryoendolithus</taxon>
    </lineage>
</organism>
<accession>A0A1V8SI34</accession>
<evidence type="ECO:0000313" key="3">
    <source>
        <dbReference type="Proteomes" id="UP000192596"/>
    </source>
</evidence>
<dbReference type="AlphaFoldDB" id="A0A1V8SI34"/>
<dbReference type="InParanoid" id="A0A1V8SI34"/>
<proteinExistence type="predicted"/>
<evidence type="ECO:0000256" key="1">
    <source>
        <dbReference type="SAM" id="MobiDB-lite"/>
    </source>
</evidence>
<dbReference type="Proteomes" id="UP000192596">
    <property type="component" value="Unassembled WGS sequence"/>
</dbReference>
<reference evidence="3" key="1">
    <citation type="submission" date="2017-03" db="EMBL/GenBank/DDBJ databases">
        <title>Genomes of endolithic fungi from Antarctica.</title>
        <authorList>
            <person name="Coleine C."/>
            <person name="Masonjones S."/>
            <person name="Stajich J.E."/>
        </authorList>
    </citation>
    <scope>NUCLEOTIDE SEQUENCE [LARGE SCALE GENOMIC DNA]</scope>
    <source>
        <strain evidence="3">CCFEE 5527</strain>
    </source>
</reference>
<feature type="region of interest" description="Disordered" evidence="1">
    <location>
        <begin position="1"/>
        <end position="37"/>
    </location>
</feature>